<evidence type="ECO:0000256" key="3">
    <source>
        <dbReference type="ARBA" id="ARBA00023002"/>
    </source>
</evidence>
<evidence type="ECO:0000313" key="6">
    <source>
        <dbReference type="EMBL" id="REE68062.1"/>
    </source>
</evidence>
<sequence>MFALDDHKAILGQLNGDGRIKVYASFRAERDWLDTCGIPFDQPEEAKRQLRQLFEDWNEQLQDYIRCADDVVLPRRIYMLPVGLQRESKPGVTLIGDAAHLMSPFAGEGVNLAMKDAATLALAVVRHVGGGGSDGGSVDYSATAGLAAAIQEYEAEMYEYSSESVQASDDNLKLVFAENAAINLKNLFDQLHQQLAER</sequence>
<evidence type="ECO:0000313" key="7">
    <source>
        <dbReference type="Proteomes" id="UP000256304"/>
    </source>
</evidence>
<dbReference type="Proteomes" id="UP000256304">
    <property type="component" value="Unassembled WGS sequence"/>
</dbReference>
<evidence type="ECO:0000256" key="4">
    <source>
        <dbReference type="ARBA" id="ARBA00023033"/>
    </source>
</evidence>
<feature type="domain" description="FAD-binding" evidence="5">
    <location>
        <begin position="91"/>
        <end position="143"/>
    </location>
</feature>
<dbReference type="PANTHER" id="PTHR46972:SF1">
    <property type="entry name" value="FAD DEPENDENT OXIDOREDUCTASE DOMAIN-CONTAINING PROTEIN"/>
    <property type="match status" value="1"/>
</dbReference>
<dbReference type="InterPro" id="IPR036188">
    <property type="entry name" value="FAD/NAD-bd_sf"/>
</dbReference>
<dbReference type="Gene3D" id="3.50.50.60">
    <property type="entry name" value="FAD/NAD(P)-binding domain"/>
    <property type="match status" value="1"/>
</dbReference>
<evidence type="ECO:0000259" key="5">
    <source>
        <dbReference type="Pfam" id="PF01494"/>
    </source>
</evidence>
<keyword evidence="4" id="KW-0503">Monooxygenase</keyword>
<reference evidence="6 7" key="1">
    <citation type="submission" date="2018-08" db="EMBL/GenBank/DDBJ databases">
        <title>Genomic Encyclopedia of Type Strains, Phase III (KMG-III): the genomes of soil and plant-associated and newly described type strains.</title>
        <authorList>
            <person name="Whitman W."/>
        </authorList>
    </citation>
    <scope>NUCLEOTIDE SEQUENCE [LARGE SCALE GENOMIC DNA]</scope>
    <source>
        <strain evidence="6 7">CGMCC 1.10966</strain>
    </source>
</reference>
<dbReference type="GO" id="GO:0071949">
    <property type="term" value="F:FAD binding"/>
    <property type="evidence" value="ECO:0007669"/>
    <property type="project" value="InterPro"/>
</dbReference>
<dbReference type="PANTHER" id="PTHR46972">
    <property type="entry name" value="MONOOXYGENASE ASQM-RELATED"/>
    <property type="match status" value="1"/>
</dbReference>
<name>A0A3D9R420_9BACL</name>
<proteinExistence type="predicted"/>
<dbReference type="AlphaFoldDB" id="A0A3D9R420"/>
<keyword evidence="1" id="KW-0285">Flavoprotein</keyword>
<keyword evidence="3" id="KW-0560">Oxidoreductase</keyword>
<keyword evidence="7" id="KW-1185">Reference proteome</keyword>
<comment type="caution">
    <text evidence="6">The sequence shown here is derived from an EMBL/GenBank/DDBJ whole genome shotgun (WGS) entry which is preliminary data.</text>
</comment>
<dbReference type="PRINTS" id="PR00420">
    <property type="entry name" value="RNGMNOXGNASE"/>
</dbReference>
<evidence type="ECO:0000256" key="1">
    <source>
        <dbReference type="ARBA" id="ARBA00022630"/>
    </source>
</evidence>
<dbReference type="Pfam" id="PF01494">
    <property type="entry name" value="FAD_binding_3"/>
    <property type="match status" value="1"/>
</dbReference>
<dbReference type="SUPFAM" id="SSF51905">
    <property type="entry name" value="FAD/NAD(P)-binding domain"/>
    <property type="match status" value="1"/>
</dbReference>
<evidence type="ECO:0000256" key="2">
    <source>
        <dbReference type="ARBA" id="ARBA00022827"/>
    </source>
</evidence>
<dbReference type="EMBL" id="QTTN01000039">
    <property type="protein sequence ID" value="REE68062.1"/>
    <property type="molecule type" value="Genomic_DNA"/>
</dbReference>
<protein>
    <submittedName>
        <fullName evidence="6">FAD binding domain-containing protein</fullName>
    </submittedName>
</protein>
<dbReference type="InterPro" id="IPR002938">
    <property type="entry name" value="FAD-bd"/>
</dbReference>
<organism evidence="6 7">
    <name type="scientific">Paenibacillus taihuensis</name>
    <dbReference type="NCBI Taxonomy" id="1156355"/>
    <lineage>
        <taxon>Bacteria</taxon>
        <taxon>Bacillati</taxon>
        <taxon>Bacillota</taxon>
        <taxon>Bacilli</taxon>
        <taxon>Bacillales</taxon>
        <taxon>Paenibacillaceae</taxon>
        <taxon>Paenibacillus</taxon>
    </lineage>
</organism>
<accession>A0A3D9R420</accession>
<gene>
    <name evidence="6" type="ORF">A8990_13951</name>
</gene>
<keyword evidence="2" id="KW-0274">FAD</keyword>
<dbReference type="GO" id="GO:0004497">
    <property type="term" value="F:monooxygenase activity"/>
    <property type="evidence" value="ECO:0007669"/>
    <property type="project" value="UniProtKB-KW"/>
</dbReference>